<dbReference type="GO" id="GO:0004828">
    <property type="term" value="F:serine-tRNA ligase activity"/>
    <property type="evidence" value="ECO:0007669"/>
    <property type="project" value="UniProtKB-UniRule"/>
</dbReference>
<dbReference type="AlphaFoldDB" id="A0A2G6E3M4"/>
<keyword evidence="6 19" id="KW-0436">Ligase</keyword>
<evidence type="ECO:0000256" key="7">
    <source>
        <dbReference type="ARBA" id="ARBA00022741"/>
    </source>
</evidence>
<dbReference type="GO" id="GO:0005524">
    <property type="term" value="F:ATP binding"/>
    <property type="evidence" value="ECO:0007669"/>
    <property type="project" value="UniProtKB-KW"/>
</dbReference>
<evidence type="ECO:0000256" key="10">
    <source>
        <dbReference type="ARBA" id="ARBA00023146"/>
    </source>
</evidence>
<evidence type="ECO:0000256" key="4">
    <source>
        <dbReference type="ARBA" id="ARBA00012840"/>
    </source>
</evidence>
<dbReference type="PANTHER" id="PTHR43697">
    <property type="entry name" value="SERYL-TRNA SYNTHETASE"/>
    <property type="match status" value="1"/>
</dbReference>
<evidence type="ECO:0000256" key="14">
    <source>
        <dbReference type="NCBIfam" id="TIGR00414"/>
    </source>
</evidence>
<evidence type="ECO:0000256" key="8">
    <source>
        <dbReference type="ARBA" id="ARBA00022840"/>
    </source>
</evidence>
<dbReference type="PIRSF" id="PIRSF001529">
    <property type="entry name" value="Ser-tRNA-synth_IIa"/>
    <property type="match status" value="1"/>
</dbReference>
<dbReference type="InterPro" id="IPR042103">
    <property type="entry name" value="SerRS_1_N_sf"/>
</dbReference>
<dbReference type="Pfam" id="PF02403">
    <property type="entry name" value="Seryl_tRNA_N"/>
    <property type="match status" value="1"/>
</dbReference>
<evidence type="ECO:0000313" key="19">
    <source>
        <dbReference type="EMBL" id="PID56679.1"/>
    </source>
</evidence>
<keyword evidence="8 16" id="KW-0067">ATP-binding</keyword>
<evidence type="ECO:0000256" key="13">
    <source>
        <dbReference type="ARBA" id="ARBA00048823"/>
    </source>
</evidence>
<evidence type="ECO:0000256" key="1">
    <source>
        <dbReference type="ARBA" id="ARBA00004496"/>
    </source>
</evidence>
<dbReference type="InterPro" id="IPR015866">
    <property type="entry name" value="Ser-tRNA-synth_1_N"/>
</dbReference>
<keyword evidence="7" id="KW-0547">Nucleotide-binding</keyword>
<keyword evidence="17" id="KW-0175">Coiled coil</keyword>
<evidence type="ECO:0000256" key="15">
    <source>
        <dbReference type="PIRSR" id="PIRSR001529-1"/>
    </source>
</evidence>
<evidence type="ECO:0000259" key="18">
    <source>
        <dbReference type="PROSITE" id="PS50862"/>
    </source>
</evidence>
<dbReference type="GO" id="GO:0005737">
    <property type="term" value="C:cytoplasm"/>
    <property type="evidence" value="ECO:0007669"/>
    <property type="project" value="UniProtKB-SubCell"/>
</dbReference>
<organism evidence="19 20">
    <name type="scientific">candidate division KSB3 bacterium</name>
    <dbReference type="NCBI Taxonomy" id="2044937"/>
    <lineage>
        <taxon>Bacteria</taxon>
        <taxon>candidate division KSB3</taxon>
    </lineage>
</organism>
<dbReference type="PRINTS" id="PR00981">
    <property type="entry name" value="TRNASYNTHSER"/>
</dbReference>
<evidence type="ECO:0000256" key="16">
    <source>
        <dbReference type="PIRSR" id="PIRSR001529-2"/>
    </source>
</evidence>
<sequence>MLDIKLIRDNAEELRQKLLKRMDEVDFTEVLALDTARREIIQEVEALKARRNAASAKIPALKKEGASIDAIQQEMQEVSAKIKALDTELAKVESAMHTSLAAFPNIPDDDVPAGGKEQNIVLRTWGQKPTFDFEAKDHVELVTSLGMVDYERGVKMGGRGFWLYKGLGAQMEWALLNFFIESHLQDGYEFVLPPHMLTYQCGFTAGQFPKFEHDVFQIAGDNEDGSFKHFILPTAETALINFHRDEVLQEEELPKKYFAYTPCYRREAGSYRTQERGMIRGHQFNKVEMFQFTTPEQSDAALEELIGKAEKLVQELGLHYQVSKLAAKDCSASMAKTYDLEIWIPSMNEYKEVSSASNSREYQPRRGNIRFKRKGAKKPEYIHALNASGLATSRLLPAIVEQFQQADGSVLVPKKLRPWVGRDVLYPQ</sequence>
<reference evidence="19 20" key="1">
    <citation type="submission" date="2017-10" db="EMBL/GenBank/DDBJ databases">
        <title>Novel microbial diversity and functional potential in the marine mammal oral microbiome.</title>
        <authorList>
            <person name="Dudek N.K."/>
            <person name="Sun C.L."/>
            <person name="Burstein D."/>
            <person name="Kantor R.S."/>
            <person name="Aliaga Goltsman D.S."/>
            <person name="Bik E.M."/>
            <person name="Thomas B.C."/>
            <person name="Banfield J.F."/>
            <person name="Relman D.A."/>
        </authorList>
    </citation>
    <scope>NUCLEOTIDE SEQUENCE [LARGE SCALE GENOMIC DNA]</scope>
    <source>
        <strain evidence="19">DOLZORAL124_49_17</strain>
    </source>
</reference>
<dbReference type="Proteomes" id="UP000229740">
    <property type="component" value="Unassembled WGS sequence"/>
</dbReference>
<keyword evidence="10" id="KW-0030">Aminoacyl-tRNA synthetase</keyword>
<dbReference type="Gene3D" id="1.10.287.40">
    <property type="entry name" value="Serine-tRNA synthetase, tRNA binding domain"/>
    <property type="match status" value="1"/>
</dbReference>
<dbReference type="PANTHER" id="PTHR43697:SF1">
    <property type="entry name" value="SERINE--TRNA LIGASE"/>
    <property type="match status" value="1"/>
</dbReference>
<protein>
    <recommendedName>
        <fullName evidence="11 14">Serine--tRNA ligase</fullName>
        <ecNumber evidence="4 14">6.1.1.11</ecNumber>
    </recommendedName>
</protein>
<gene>
    <name evidence="19" type="ORF">CSB45_10625</name>
</gene>
<keyword evidence="9" id="KW-0648">Protein biosynthesis</keyword>
<feature type="binding site" evidence="15">
    <location>
        <position position="265"/>
    </location>
    <ligand>
        <name>L-serine</name>
        <dbReference type="ChEBI" id="CHEBI:33384"/>
    </ligand>
</feature>
<evidence type="ECO:0000256" key="9">
    <source>
        <dbReference type="ARBA" id="ARBA00022917"/>
    </source>
</evidence>
<feature type="binding site" evidence="16">
    <location>
        <begin position="352"/>
        <end position="355"/>
    </location>
    <ligand>
        <name>ATP</name>
        <dbReference type="ChEBI" id="CHEBI:30616"/>
    </ligand>
</feature>
<dbReference type="SUPFAM" id="SSF55681">
    <property type="entry name" value="Class II aaRS and biotin synthetases"/>
    <property type="match status" value="1"/>
</dbReference>
<evidence type="ECO:0000256" key="17">
    <source>
        <dbReference type="SAM" id="Coils"/>
    </source>
</evidence>
<dbReference type="InterPro" id="IPR006195">
    <property type="entry name" value="aa-tRNA-synth_II"/>
</dbReference>
<dbReference type="NCBIfam" id="TIGR00414">
    <property type="entry name" value="serS"/>
    <property type="match status" value="1"/>
</dbReference>
<evidence type="ECO:0000256" key="2">
    <source>
        <dbReference type="ARBA" id="ARBA00005045"/>
    </source>
</evidence>
<dbReference type="PROSITE" id="PS50862">
    <property type="entry name" value="AA_TRNA_LIGASE_II"/>
    <property type="match status" value="1"/>
</dbReference>
<evidence type="ECO:0000256" key="11">
    <source>
        <dbReference type="ARBA" id="ARBA00039158"/>
    </source>
</evidence>
<feature type="domain" description="Aminoacyl-transfer RNA synthetases class-II family profile" evidence="18">
    <location>
        <begin position="171"/>
        <end position="413"/>
    </location>
</feature>
<proteinExistence type="inferred from homology"/>
<dbReference type="SUPFAM" id="SSF46589">
    <property type="entry name" value="tRNA-binding arm"/>
    <property type="match status" value="1"/>
</dbReference>
<evidence type="ECO:0000256" key="12">
    <source>
        <dbReference type="ARBA" id="ARBA00047929"/>
    </source>
</evidence>
<name>A0A2G6E3M4_9BACT</name>
<comment type="catalytic activity">
    <reaction evidence="12">
        <text>tRNA(Sec) + L-serine + ATP = L-seryl-tRNA(Sec) + AMP + diphosphate + H(+)</text>
        <dbReference type="Rhea" id="RHEA:42580"/>
        <dbReference type="Rhea" id="RHEA-COMP:9742"/>
        <dbReference type="Rhea" id="RHEA-COMP:10128"/>
        <dbReference type="ChEBI" id="CHEBI:15378"/>
        <dbReference type="ChEBI" id="CHEBI:30616"/>
        <dbReference type="ChEBI" id="CHEBI:33019"/>
        <dbReference type="ChEBI" id="CHEBI:33384"/>
        <dbReference type="ChEBI" id="CHEBI:78442"/>
        <dbReference type="ChEBI" id="CHEBI:78533"/>
        <dbReference type="ChEBI" id="CHEBI:456215"/>
        <dbReference type="EC" id="6.1.1.11"/>
    </reaction>
</comment>
<accession>A0A2G6E3M4</accession>
<dbReference type="InterPro" id="IPR010978">
    <property type="entry name" value="tRNA-bd_arm"/>
</dbReference>
<comment type="subcellular location">
    <subcellularLocation>
        <location evidence="1">Cytoplasm</location>
    </subcellularLocation>
</comment>
<dbReference type="EC" id="6.1.1.11" evidence="4 14"/>
<evidence type="ECO:0000256" key="6">
    <source>
        <dbReference type="ARBA" id="ARBA00022598"/>
    </source>
</evidence>
<comment type="similarity">
    <text evidence="3">Belongs to the class-II aminoacyl-tRNA synthetase family. Type-1 seryl-tRNA synthetase subfamily.</text>
</comment>
<feature type="coiled-coil region" evidence="17">
    <location>
        <begin position="37"/>
        <end position="95"/>
    </location>
</feature>
<keyword evidence="5" id="KW-0963">Cytoplasm</keyword>
<comment type="caution">
    <text evidence="19">The sequence shown here is derived from an EMBL/GenBank/DDBJ whole genome shotgun (WGS) entry which is preliminary data.</text>
</comment>
<evidence type="ECO:0000256" key="5">
    <source>
        <dbReference type="ARBA" id="ARBA00022490"/>
    </source>
</evidence>
<dbReference type="InterPro" id="IPR045864">
    <property type="entry name" value="aa-tRNA-synth_II/BPL/LPL"/>
</dbReference>
<dbReference type="InterPro" id="IPR002314">
    <property type="entry name" value="aa-tRNA-synt_IIb"/>
</dbReference>
<dbReference type="EMBL" id="PDPS01000032">
    <property type="protein sequence ID" value="PID56679.1"/>
    <property type="molecule type" value="Genomic_DNA"/>
</dbReference>
<dbReference type="GO" id="GO:0006434">
    <property type="term" value="P:seryl-tRNA aminoacylation"/>
    <property type="evidence" value="ECO:0007669"/>
    <property type="project" value="UniProtKB-UniRule"/>
</dbReference>
<dbReference type="Gene3D" id="3.30.930.10">
    <property type="entry name" value="Bira Bifunctional Protein, Domain 2"/>
    <property type="match status" value="1"/>
</dbReference>
<dbReference type="InterPro" id="IPR002317">
    <property type="entry name" value="Ser-tRNA-ligase_type_1"/>
</dbReference>
<evidence type="ECO:0000256" key="3">
    <source>
        <dbReference type="ARBA" id="ARBA00010728"/>
    </source>
</evidence>
<comment type="catalytic activity">
    <reaction evidence="13">
        <text>tRNA(Ser) + L-serine + ATP = L-seryl-tRNA(Ser) + AMP + diphosphate + H(+)</text>
        <dbReference type="Rhea" id="RHEA:12292"/>
        <dbReference type="Rhea" id="RHEA-COMP:9669"/>
        <dbReference type="Rhea" id="RHEA-COMP:9703"/>
        <dbReference type="ChEBI" id="CHEBI:15378"/>
        <dbReference type="ChEBI" id="CHEBI:30616"/>
        <dbReference type="ChEBI" id="CHEBI:33019"/>
        <dbReference type="ChEBI" id="CHEBI:33384"/>
        <dbReference type="ChEBI" id="CHEBI:78442"/>
        <dbReference type="ChEBI" id="CHEBI:78533"/>
        <dbReference type="ChEBI" id="CHEBI:456215"/>
        <dbReference type="EC" id="6.1.1.11"/>
    </reaction>
</comment>
<feature type="binding site" evidence="16">
    <location>
        <begin position="265"/>
        <end position="267"/>
    </location>
    <ligand>
        <name>ATP</name>
        <dbReference type="ChEBI" id="CHEBI:30616"/>
    </ligand>
</feature>
<feature type="binding site" evidence="15">
    <location>
        <position position="234"/>
    </location>
    <ligand>
        <name>L-serine</name>
        <dbReference type="ChEBI" id="CHEBI:33384"/>
    </ligand>
</feature>
<evidence type="ECO:0000313" key="20">
    <source>
        <dbReference type="Proteomes" id="UP000229740"/>
    </source>
</evidence>
<dbReference type="Pfam" id="PF00587">
    <property type="entry name" value="tRNA-synt_2b"/>
    <property type="match status" value="1"/>
</dbReference>
<feature type="binding site" evidence="15">
    <location>
        <position position="288"/>
    </location>
    <ligand>
        <name>L-serine</name>
        <dbReference type="ChEBI" id="CHEBI:33384"/>
    </ligand>
</feature>
<comment type="pathway">
    <text evidence="2">Aminoacyl-tRNA biosynthesis; selenocysteinyl-tRNA(Sec) biosynthesis; L-seryl-tRNA(Sec) from L-serine and tRNA(Sec): step 1/1.</text>
</comment>
<feature type="binding site" evidence="15">
    <location>
        <position position="386"/>
    </location>
    <ligand>
        <name>L-serine</name>
        <dbReference type="ChEBI" id="CHEBI:33384"/>
    </ligand>
</feature>